<dbReference type="Pfam" id="PF00533">
    <property type="entry name" value="BRCT"/>
    <property type="match status" value="1"/>
</dbReference>
<feature type="region of interest" description="Disordered" evidence="6">
    <location>
        <begin position="1"/>
        <end position="86"/>
    </location>
</feature>
<gene>
    <name evidence="8" type="ORF">RJ641_020045</name>
</gene>
<dbReference type="Proteomes" id="UP001370490">
    <property type="component" value="Unassembled WGS sequence"/>
</dbReference>
<dbReference type="PROSITE" id="PS50172">
    <property type="entry name" value="BRCT"/>
    <property type="match status" value="1"/>
</dbReference>
<dbReference type="EMBL" id="JBAMMX010000025">
    <property type="protein sequence ID" value="KAK6914928.1"/>
    <property type="molecule type" value="Genomic_DNA"/>
</dbReference>
<dbReference type="GO" id="GO:0005634">
    <property type="term" value="C:nucleus"/>
    <property type="evidence" value="ECO:0007669"/>
    <property type="project" value="UniProtKB-SubCell"/>
</dbReference>
<evidence type="ECO:0000256" key="3">
    <source>
        <dbReference type="ARBA" id="ARBA00022763"/>
    </source>
</evidence>
<comment type="subcellular location">
    <subcellularLocation>
        <location evidence="1">Nucleus</location>
    </subcellularLocation>
</comment>
<accession>A0AAN8YZ73</accession>
<evidence type="ECO:0000256" key="1">
    <source>
        <dbReference type="ARBA" id="ARBA00004123"/>
    </source>
</evidence>
<dbReference type="SMART" id="SM00292">
    <property type="entry name" value="BRCT"/>
    <property type="match status" value="1"/>
</dbReference>
<evidence type="ECO:0000259" key="7">
    <source>
        <dbReference type="PROSITE" id="PS50172"/>
    </source>
</evidence>
<dbReference type="AlphaFoldDB" id="A0AAN8YZ73"/>
<dbReference type="GO" id="GO:0006303">
    <property type="term" value="P:double-strand break repair via nonhomologous end joining"/>
    <property type="evidence" value="ECO:0007669"/>
    <property type="project" value="InterPro"/>
</dbReference>
<dbReference type="InterPro" id="IPR036420">
    <property type="entry name" value="BRCT_dom_sf"/>
</dbReference>
<dbReference type="GO" id="GO:0003684">
    <property type="term" value="F:damaged DNA binding"/>
    <property type="evidence" value="ECO:0007669"/>
    <property type="project" value="InterPro"/>
</dbReference>
<dbReference type="GO" id="GO:0000012">
    <property type="term" value="P:single strand break repair"/>
    <property type="evidence" value="ECO:0007669"/>
    <property type="project" value="InterPro"/>
</dbReference>
<feature type="domain" description="BRCT" evidence="7">
    <location>
        <begin position="97"/>
        <end position="185"/>
    </location>
</feature>
<keyword evidence="9" id="KW-1185">Reference proteome</keyword>
<proteinExistence type="predicted"/>
<feature type="compositionally biased region" description="Basic residues" evidence="6">
    <location>
        <begin position="1"/>
        <end position="11"/>
    </location>
</feature>
<dbReference type="CDD" id="cd17725">
    <property type="entry name" value="BRCT_XRCC1_rpt1"/>
    <property type="match status" value="1"/>
</dbReference>
<keyword evidence="2" id="KW-0677">Repeat</keyword>
<reference evidence="8 9" key="1">
    <citation type="submission" date="2023-12" db="EMBL/GenBank/DDBJ databases">
        <title>A high-quality genome assembly for Dillenia turbinata (Dilleniales).</title>
        <authorList>
            <person name="Chanderbali A."/>
        </authorList>
    </citation>
    <scope>NUCLEOTIDE SEQUENCE [LARGE SCALE GENOMIC DNA]</scope>
    <source>
        <strain evidence="8">LSX21</strain>
        <tissue evidence="8">Leaf</tissue>
    </source>
</reference>
<dbReference type="SUPFAM" id="SSF52113">
    <property type="entry name" value="BRCT domain"/>
    <property type="match status" value="1"/>
</dbReference>
<dbReference type="PANTHER" id="PTHR11370">
    <property type="entry name" value="DNA-REPAIR PROTEIN XRCC1"/>
    <property type="match status" value="1"/>
</dbReference>
<dbReference type="Gene3D" id="3.40.50.10190">
    <property type="entry name" value="BRCT domain"/>
    <property type="match status" value="1"/>
</dbReference>
<evidence type="ECO:0000256" key="6">
    <source>
        <dbReference type="SAM" id="MobiDB-lite"/>
    </source>
</evidence>
<keyword evidence="5" id="KW-0539">Nucleus</keyword>
<sequence>MMTLKRQKCRRGAPNVRSSVSLHRPVISDNKTVKRNLPSWMGSGDTGGKSRGKKPKDDDGSEEEKETTRVKPQSKAHATKESESSKKAKLSCTDTVSFSKLLDGVVFVLSGFVNPERSILRSRALEMGAEYQPDWNSNCTLLVCAFPNTPKFLQVEADCGTIVSKDWISECYNQRKLVDIEKYLMHAGKPWRRGKISLESSQVCLYWLTSVLYMQKVWADRETPPSRKFVKQVKKGTSDAAYKGGVSSCVKEIFAPSEVRKWVLDDLNRTISWLESQDEKPEPSELENIAAEGILTCLQDAIDSLQQEQDFHQIIEQWSCIPRVVEELAKLQGTGHNSNSLEKKDICKHAMACKKIYEAELHRPNNDSSNKTKRKTKGHESEEDVKDQARLHNTDAAGYNSDDTIEMTEEEIDFAFKTVSSKLCKC</sequence>
<evidence type="ECO:0000256" key="5">
    <source>
        <dbReference type="ARBA" id="ARBA00023242"/>
    </source>
</evidence>
<keyword evidence="3" id="KW-0227">DNA damage</keyword>
<protein>
    <submittedName>
        <fullName evidence="8">BRCT domain</fullName>
    </submittedName>
</protein>
<feature type="region of interest" description="Disordered" evidence="6">
    <location>
        <begin position="361"/>
        <end position="404"/>
    </location>
</feature>
<dbReference type="InterPro" id="IPR001357">
    <property type="entry name" value="BRCT_dom"/>
</dbReference>
<name>A0AAN8YZ73_9MAGN</name>
<dbReference type="PANTHER" id="PTHR11370:SF5">
    <property type="entry name" value="DNA REPAIR PROTEIN XRCC1"/>
    <property type="match status" value="1"/>
</dbReference>
<evidence type="ECO:0000313" key="8">
    <source>
        <dbReference type="EMBL" id="KAK6914928.1"/>
    </source>
</evidence>
<dbReference type="GO" id="GO:0006284">
    <property type="term" value="P:base-excision repair"/>
    <property type="evidence" value="ECO:0007669"/>
    <property type="project" value="InterPro"/>
</dbReference>
<evidence type="ECO:0000313" key="9">
    <source>
        <dbReference type="Proteomes" id="UP001370490"/>
    </source>
</evidence>
<evidence type="ECO:0000256" key="2">
    <source>
        <dbReference type="ARBA" id="ARBA00022737"/>
    </source>
</evidence>
<evidence type="ECO:0000256" key="4">
    <source>
        <dbReference type="ARBA" id="ARBA00023204"/>
    </source>
</evidence>
<comment type="caution">
    <text evidence="8">The sequence shown here is derived from an EMBL/GenBank/DDBJ whole genome shotgun (WGS) entry which is preliminary data.</text>
</comment>
<dbReference type="InterPro" id="IPR045080">
    <property type="entry name" value="BRCT_XRCC1_rpt1"/>
</dbReference>
<keyword evidence="4" id="KW-0234">DNA repair</keyword>
<organism evidence="8 9">
    <name type="scientific">Dillenia turbinata</name>
    <dbReference type="NCBI Taxonomy" id="194707"/>
    <lineage>
        <taxon>Eukaryota</taxon>
        <taxon>Viridiplantae</taxon>
        <taxon>Streptophyta</taxon>
        <taxon>Embryophyta</taxon>
        <taxon>Tracheophyta</taxon>
        <taxon>Spermatophyta</taxon>
        <taxon>Magnoliopsida</taxon>
        <taxon>eudicotyledons</taxon>
        <taxon>Gunneridae</taxon>
        <taxon>Pentapetalae</taxon>
        <taxon>Dilleniales</taxon>
        <taxon>Dilleniaceae</taxon>
        <taxon>Dillenia</taxon>
    </lineage>
</organism>